<keyword evidence="3" id="KW-1185">Reference proteome</keyword>
<name>D4B064_ARTBC</name>
<evidence type="ECO:0000256" key="1">
    <source>
        <dbReference type="SAM" id="MobiDB-lite"/>
    </source>
</evidence>
<organism evidence="2 3">
    <name type="scientific">Arthroderma benhamiae (strain ATCC MYA-4681 / CBS 112371)</name>
    <name type="common">Trichophyton mentagrophytes</name>
    <dbReference type="NCBI Taxonomy" id="663331"/>
    <lineage>
        <taxon>Eukaryota</taxon>
        <taxon>Fungi</taxon>
        <taxon>Dikarya</taxon>
        <taxon>Ascomycota</taxon>
        <taxon>Pezizomycotina</taxon>
        <taxon>Eurotiomycetes</taxon>
        <taxon>Eurotiomycetidae</taxon>
        <taxon>Onygenales</taxon>
        <taxon>Arthrodermataceae</taxon>
        <taxon>Trichophyton</taxon>
    </lineage>
</organism>
<proteinExistence type="predicted"/>
<feature type="region of interest" description="Disordered" evidence="1">
    <location>
        <begin position="1"/>
        <end position="45"/>
    </location>
</feature>
<dbReference type="EMBL" id="ABSU01000023">
    <property type="protein sequence ID" value="EFE31216.1"/>
    <property type="molecule type" value="Genomic_DNA"/>
</dbReference>
<protein>
    <submittedName>
        <fullName evidence="2">Uncharacterized protein</fullName>
    </submittedName>
</protein>
<comment type="caution">
    <text evidence="2">The sequence shown here is derived from an EMBL/GenBank/DDBJ whole genome shotgun (WGS) entry which is preliminary data.</text>
</comment>
<dbReference type="KEGG" id="abe:ARB_01835"/>
<reference evidence="3" key="1">
    <citation type="journal article" date="2011" name="Genome Biol.">
        <title>Comparative and functional genomics provide insights into the pathogenicity of dermatophytic fungi.</title>
        <authorList>
            <person name="Burmester A."/>
            <person name="Shelest E."/>
            <person name="Gloeckner G."/>
            <person name="Heddergott C."/>
            <person name="Schindler S."/>
            <person name="Staib P."/>
            <person name="Heidel A."/>
            <person name="Felder M."/>
            <person name="Petzold A."/>
            <person name="Szafranski K."/>
            <person name="Feuermann M."/>
            <person name="Pedruzzi I."/>
            <person name="Priebe S."/>
            <person name="Groth M."/>
            <person name="Winkler R."/>
            <person name="Li W."/>
            <person name="Kniemeyer O."/>
            <person name="Schroeckh V."/>
            <person name="Hertweck C."/>
            <person name="Hube B."/>
            <person name="White T.C."/>
            <person name="Platzer M."/>
            <person name="Guthke R."/>
            <person name="Heitman J."/>
            <person name="Woestemeyer J."/>
            <person name="Zipfel P.F."/>
            <person name="Monod M."/>
            <person name="Brakhage A.A."/>
        </authorList>
    </citation>
    <scope>NUCLEOTIDE SEQUENCE [LARGE SCALE GENOMIC DNA]</scope>
    <source>
        <strain evidence="3">ATCC MYA-4681 / CBS 112371</strain>
    </source>
</reference>
<gene>
    <name evidence="2" type="ORF">ARB_01835</name>
</gene>
<dbReference type="HOGENOM" id="CLU_645889_0_0_1"/>
<dbReference type="AlphaFoldDB" id="D4B064"/>
<accession>D4B064</accession>
<dbReference type="OrthoDB" id="4169442at2759"/>
<dbReference type="RefSeq" id="XP_003011856.1">
    <property type="nucleotide sequence ID" value="XM_003011810.1"/>
</dbReference>
<dbReference type="eggNOG" id="ENOG502RQTM">
    <property type="taxonomic scope" value="Eukaryota"/>
</dbReference>
<sequence>MEDKSPRLLPLDEDGEPVTLQPSADASGDSGRKQTSSPPDPKLSPIAKRAWSLVSEAVQRRDTLNEVARERYLSAEAAGVDKQQLCQYQDEEFRLRFMWSTLIDSFRMHCNLEPSLRPSEYELARKVAEKILLFRKRSFYNRYSLIFERIKGRGTLGYQSIPDTYDNDLADYWRGAYMAILKERQYREIPARFAQILPSTLFQMACDHLGINPKRCFDEIRDFVRQGRFSSDILSLVKRKQLDLLWRQITVDIREFPFIFYPHEIEHTKRLMIANTLSRILSRWCSYTSPIDYKETRQYHEDARMLNATDGIGGMAASKRVAESIAKSISASDPKDRRKLFADLLSKELVIVEAALNTAKFEAGWMQKSAERCTLLTVELKMMLDLIRGDERVEISQFSMYGEQSWPLVDCLGGTPAHWKQERYKL</sequence>
<evidence type="ECO:0000313" key="2">
    <source>
        <dbReference type="EMBL" id="EFE31216.1"/>
    </source>
</evidence>
<evidence type="ECO:0000313" key="3">
    <source>
        <dbReference type="Proteomes" id="UP000008866"/>
    </source>
</evidence>
<dbReference type="GeneID" id="9523629"/>
<dbReference type="OMA" id="HTKRLMI"/>
<dbReference type="Proteomes" id="UP000008866">
    <property type="component" value="Unassembled WGS sequence"/>
</dbReference>